<gene>
    <name evidence="2" type="ORF">D9615_007410</name>
</gene>
<organism evidence="2 3">
    <name type="scientific">Tricholomella constricta</name>
    <dbReference type="NCBI Taxonomy" id="117010"/>
    <lineage>
        <taxon>Eukaryota</taxon>
        <taxon>Fungi</taxon>
        <taxon>Dikarya</taxon>
        <taxon>Basidiomycota</taxon>
        <taxon>Agaricomycotina</taxon>
        <taxon>Agaricomycetes</taxon>
        <taxon>Agaricomycetidae</taxon>
        <taxon>Agaricales</taxon>
        <taxon>Tricholomatineae</taxon>
        <taxon>Lyophyllaceae</taxon>
        <taxon>Tricholomella</taxon>
    </lineage>
</organism>
<sequence length="176" mass="19536">MAQKSIAGTLRVLLHGPLVLISPDDRHVLAADAIKYDATVQEDVPDNRHDDYRPSSSSEKSYPTQHPTQQRLHLPPISHPPLNPQPSHGMYDTGSHMSHMGPGSHYYYHPQQNMMGPGQPPQPVIQPYTMQHDQRPVAYYPAIDPNIDNDSSASGSNVYSNHSNHGQNQNTGHLGR</sequence>
<feature type="region of interest" description="Disordered" evidence="1">
    <location>
        <begin position="40"/>
        <end position="120"/>
    </location>
</feature>
<keyword evidence="3" id="KW-1185">Reference proteome</keyword>
<feature type="region of interest" description="Disordered" evidence="1">
    <location>
        <begin position="143"/>
        <end position="176"/>
    </location>
</feature>
<dbReference type="EMBL" id="JAACJP010000040">
    <property type="protein sequence ID" value="KAF5373234.1"/>
    <property type="molecule type" value="Genomic_DNA"/>
</dbReference>
<name>A0A8H5GXV2_9AGAR</name>
<accession>A0A8H5GXV2</accession>
<evidence type="ECO:0000313" key="2">
    <source>
        <dbReference type="EMBL" id="KAF5373234.1"/>
    </source>
</evidence>
<reference evidence="2 3" key="1">
    <citation type="journal article" date="2020" name="ISME J.">
        <title>Uncovering the hidden diversity of litter-decomposition mechanisms in mushroom-forming fungi.</title>
        <authorList>
            <person name="Floudas D."/>
            <person name="Bentzer J."/>
            <person name="Ahren D."/>
            <person name="Johansson T."/>
            <person name="Persson P."/>
            <person name="Tunlid A."/>
        </authorList>
    </citation>
    <scope>NUCLEOTIDE SEQUENCE [LARGE SCALE GENOMIC DNA]</scope>
    <source>
        <strain evidence="2 3">CBS 661.87</strain>
    </source>
</reference>
<feature type="compositionally biased region" description="Polar residues" evidence="1">
    <location>
        <begin position="54"/>
        <end position="71"/>
    </location>
</feature>
<dbReference type="Proteomes" id="UP000565441">
    <property type="component" value="Unassembled WGS sequence"/>
</dbReference>
<evidence type="ECO:0000256" key="1">
    <source>
        <dbReference type="SAM" id="MobiDB-lite"/>
    </source>
</evidence>
<protein>
    <submittedName>
        <fullName evidence="2">Uncharacterized protein</fullName>
    </submittedName>
</protein>
<feature type="compositionally biased region" description="Polar residues" evidence="1">
    <location>
        <begin position="148"/>
        <end position="176"/>
    </location>
</feature>
<dbReference type="OrthoDB" id="2123952at2759"/>
<dbReference type="AlphaFoldDB" id="A0A8H5GXV2"/>
<evidence type="ECO:0000313" key="3">
    <source>
        <dbReference type="Proteomes" id="UP000565441"/>
    </source>
</evidence>
<proteinExistence type="predicted"/>
<comment type="caution">
    <text evidence="2">The sequence shown here is derived from an EMBL/GenBank/DDBJ whole genome shotgun (WGS) entry which is preliminary data.</text>
</comment>